<dbReference type="SUPFAM" id="SSF160374">
    <property type="entry name" value="RplX-like"/>
    <property type="match status" value="1"/>
</dbReference>
<protein>
    <recommendedName>
        <fullName evidence="4">Large ribosomal subunit protein eL20</fullName>
    </recommendedName>
    <alternativeName>
        <fullName evidence="5">60S ribosomal protein L18a</fullName>
    </alternativeName>
</protein>
<dbReference type="PANTHER" id="PTHR10052">
    <property type="entry name" value="60S RIBOSOMAL PROTEIN L18A"/>
    <property type="match status" value="1"/>
</dbReference>
<accession>A0A667GG74</accession>
<keyword evidence="9" id="KW-1185">Reference proteome</keyword>
<dbReference type="GO" id="GO:1990904">
    <property type="term" value="C:ribonucleoprotein complex"/>
    <property type="evidence" value="ECO:0007669"/>
    <property type="project" value="UniProtKB-KW"/>
</dbReference>
<comment type="similarity">
    <text evidence="1">Belongs to the eukaryotic ribosomal protein eL20 family.</text>
</comment>
<dbReference type="AlphaFoldDB" id="A0A667GG74"/>
<evidence type="ECO:0000256" key="3">
    <source>
        <dbReference type="ARBA" id="ARBA00023274"/>
    </source>
</evidence>
<dbReference type="Proteomes" id="UP000472241">
    <property type="component" value="Unplaced"/>
</dbReference>
<dbReference type="FunFam" id="3.10.20.10:FF:000001">
    <property type="entry name" value="60S ribosomal protein L18a"/>
    <property type="match status" value="1"/>
</dbReference>
<keyword evidence="2" id="KW-0689">Ribosomal protein</keyword>
<dbReference type="GO" id="GO:0005840">
    <property type="term" value="C:ribosome"/>
    <property type="evidence" value="ECO:0007669"/>
    <property type="project" value="UniProtKB-KW"/>
</dbReference>
<keyword evidence="3" id="KW-0687">Ribonucleoprotein</keyword>
<feature type="domain" description="Large ribosomal subunit protein eL20" evidence="7">
    <location>
        <begin position="44"/>
        <end position="89"/>
    </location>
</feature>
<dbReference type="Gene3D" id="3.10.20.10">
    <property type="match status" value="1"/>
</dbReference>
<evidence type="ECO:0000256" key="1">
    <source>
        <dbReference type="ARBA" id="ARBA00009362"/>
    </source>
</evidence>
<sequence length="135" mass="15468">MKALGTPQKYKKMKKCSGQTVYPGQVFKKSPLRVKNFSIWLCYDSRSSIHNICQEYQDLTTVGGVTQCHGAMGAQHHAQAHRIQIMKVKETAARKCCPPAAKQFHSSKIKFLLPHRVLCHQHKPRFTTKRPNTFF</sequence>
<proteinExistence type="inferred from homology"/>
<dbReference type="InterPro" id="IPR023573">
    <property type="entry name" value="Ribosomal_eL20_dom"/>
</dbReference>
<reference evidence="8" key="1">
    <citation type="submission" date="2025-08" db="UniProtKB">
        <authorList>
            <consortium name="Ensembl"/>
        </authorList>
    </citation>
    <scope>IDENTIFICATION</scope>
</reference>
<dbReference type="InterPro" id="IPR021138">
    <property type="entry name" value="Ribosomal_eL20_eukaryotes"/>
</dbReference>
<evidence type="ECO:0000313" key="8">
    <source>
        <dbReference type="Ensembl" id="ENSLCNP00005012374.1"/>
    </source>
</evidence>
<evidence type="ECO:0000313" key="9">
    <source>
        <dbReference type="Proteomes" id="UP000472241"/>
    </source>
</evidence>
<evidence type="ECO:0000256" key="6">
    <source>
        <dbReference type="ARBA" id="ARBA00046816"/>
    </source>
</evidence>
<dbReference type="Pfam" id="PF01775">
    <property type="entry name" value="Ribosomal_L18A"/>
    <property type="match status" value="1"/>
</dbReference>
<comment type="subunit">
    <text evidence="6">Component of the large ribosomal subunit. Binds IPO9 with high affinity.</text>
</comment>
<dbReference type="Ensembl" id="ENSLCNT00005013868.1">
    <property type="protein sequence ID" value="ENSLCNP00005012374.1"/>
    <property type="gene ID" value="ENSLCNG00005008133.1"/>
</dbReference>
<dbReference type="GO" id="GO:0006412">
    <property type="term" value="P:translation"/>
    <property type="evidence" value="ECO:0007669"/>
    <property type="project" value="InterPro"/>
</dbReference>
<evidence type="ECO:0000259" key="7">
    <source>
        <dbReference type="Pfam" id="PF01775"/>
    </source>
</evidence>
<organism evidence="8 9">
    <name type="scientific">Lynx canadensis</name>
    <name type="common">Canada lynx</name>
    <name type="synonym">Felis canadensis</name>
    <dbReference type="NCBI Taxonomy" id="61383"/>
    <lineage>
        <taxon>Eukaryota</taxon>
        <taxon>Metazoa</taxon>
        <taxon>Chordata</taxon>
        <taxon>Craniata</taxon>
        <taxon>Vertebrata</taxon>
        <taxon>Euteleostomi</taxon>
        <taxon>Mammalia</taxon>
        <taxon>Eutheria</taxon>
        <taxon>Laurasiatheria</taxon>
        <taxon>Carnivora</taxon>
        <taxon>Feliformia</taxon>
        <taxon>Felidae</taxon>
        <taxon>Felinae</taxon>
        <taxon>Lynx</taxon>
    </lineage>
</organism>
<evidence type="ECO:0000256" key="4">
    <source>
        <dbReference type="ARBA" id="ARBA00035220"/>
    </source>
</evidence>
<reference evidence="8" key="2">
    <citation type="submission" date="2025-09" db="UniProtKB">
        <authorList>
            <consortium name="Ensembl"/>
        </authorList>
    </citation>
    <scope>IDENTIFICATION</scope>
</reference>
<evidence type="ECO:0000256" key="2">
    <source>
        <dbReference type="ARBA" id="ARBA00022980"/>
    </source>
</evidence>
<evidence type="ECO:0000256" key="5">
    <source>
        <dbReference type="ARBA" id="ARBA00035392"/>
    </source>
</evidence>
<dbReference type="GO" id="GO:0003735">
    <property type="term" value="F:structural constituent of ribosome"/>
    <property type="evidence" value="ECO:0007669"/>
    <property type="project" value="InterPro"/>
</dbReference>
<name>A0A667GG74_LYNCA</name>